<evidence type="ECO:0000313" key="6">
    <source>
        <dbReference type="EMBL" id="TCT21205.1"/>
    </source>
</evidence>
<dbReference type="PANTHER" id="PTHR30408">
    <property type="entry name" value="TYPE-1 RESTRICTION ENZYME ECOKI SPECIFICITY PROTEIN"/>
    <property type="match status" value="1"/>
</dbReference>
<dbReference type="GO" id="GO:0009307">
    <property type="term" value="P:DNA restriction-modification system"/>
    <property type="evidence" value="ECO:0007669"/>
    <property type="project" value="UniProtKB-KW"/>
</dbReference>
<dbReference type="PANTHER" id="PTHR30408:SF12">
    <property type="entry name" value="TYPE I RESTRICTION ENZYME MJAVIII SPECIFICITY SUBUNIT"/>
    <property type="match status" value="1"/>
</dbReference>
<keyword evidence="7" id="KW-1185">Reference proteome</keyword>
<dbReference type="Gene3D" id="3.90.220.20">
    <property type="entry name" value="DNA methylase specificity domains"/>
    <property type="match status" value="2"/>
</dbReference>
<name>A0A4R3MXY2_9GAMM</name>
<dbReference type="CDD" id="cd17260">
    <property type="entry name" value="RMtype1_S_EcoEI-TRD1-CR1_like"/>
    <property type="match status" value="1"/>
</dbReference>
<comment type="caution">
    <text evidence="6">The sequence shown here is derived from an EMBL/GenBank/DDBJ whole genome shotgun (WGS) entry which is preliminary data.</text>
</comment>
<dbReference type="EMBL" id="SMAO01000004">
    <property type="protein sequence ID" value="TCT21205.1"/>
    <property type="molecule type" value="Genomic_DNA"/>
</dbReference>
<accession>A0A4R3MXY2</accession>
<feature type="domain" description="Type I restriction modification DNA specificity" evidence="5">
    <location>
        <begin position="213"/>
        <end position="394"/>
    </location>
</feature>
<evidence type="ECO:0000313" key="7">
    <source>
        <dbReference type="Proteomes" id="UP000295717"/>
    </source>
</evidence>
<comment type="similarity">
    <text evidence="1">Belongs to the type-I restriction system S methylase family.</text>
</comment>
<gene>
    <name evidence="6" type="ORF">EDC35_10458</name>
</gene>
<dbReference type="InterPro" id="IPR052021">
    <property type="entry name" value="Type-I_RS_S_subunit"/>
</dbReference>
<sequence>MQNDCFPEAVTVWPKASVSSLAQQNPRYPLKGGKEYPFIEMASVAENCRGILQIDTRKLEGSGLSRFKVNDTLFAKITPCPENGKVAFVDSLPDEFGIGSTEFIVLSPRNGTDPRFLYHLLCSHAVRGRATARMEGSTGRQRVPEDVFDRRLLVPIPNPDEQTAIARILDAVDVAIERAREALRKAKDLDHSLLHELIEPRTGAHKSKTAAQWPLKRVDEVAEVGSGLTLGKDVTGFKNVDLPYLRVANVQDGHLDLSTIKTVRVRLDEVDQYRLEAGDVLMTEGGDLDKLGRGALWEGQIPDCLHQNHIFRVRANRALLDPRFFSYVVESDIAKRYFMRVAKRTTNLASTNKTQVRAFRFPVPPLDEQQQIAEIVQAAKAKIRALEQKEQALQQLKQSLLHDLLTGTVRVGDAGIAPTP</sequence>
<protein>
    <submittedName>
        <fullName evidence="6">Type I restriction enzyme S subunit</fullName>
    </submittedName>
</protein>
<dbReference type="RefSeq" id="WP_132976815.1">
    <property type="nucleotide sequence ID" value="NZ_SMAO01000004.1"/>
</dbReference>
<feature type="coiled-coil region" evidence="4">
    <location>
        <begin position="369"/>
        <end position="403"/>
    </location>
</feature>
<evidence type="ECO:0000256" key="4">
    <source>
        <dbReference type="SAM" id="Coils"/>
    </source>
</evidence>
<dbReference type="GO" id="GO:0003677">
    <property type="term" value="F:DNA binding"/>
    <property type="evidence" value="ECO:0007669"/>
    <property type="project" value="UniProtKB-KW"/>
</dbReference>
<keyword evidence="3" id="KW-0238">DNA-binding</keyword>
<evidence type="ECO:0000256" key="1">
    <source>
        <dbReference type="ARBA" id="ARBA00010923"/>
    </source>
</evidence>
<reference evidence="6 7" key="1">
    <citation type="submission" date="2019-03" db="EMBL/GenBank/DDBJ databases">
        <title>Genomic Encyclopedia of Type Strains, Phase IV (KMG-IV): sequencing the most valuable type-strain genomes for metagenomic binning, comparative biology and taxonomic classification.</title>
        <authorList>
            <person name="Goeker M."/>
        </authorList>
    </citation>
    <scope>NUCLEOTIDE SEQUENCE [LARGE SCALE GENOMIC DNA]</scope>
    <source>
        <strain evidence="6 7">DSM 13587</strain>
    </source>
</reference>
<evidence type="ECO:0000256" key="3">
    <source>
        <dbReference type="ARBA" id="ARBA00023125"/>
    </source>
</evidence>
<keyword evidence="2" id="KW-0680">Restriction system</keyword>
<organism evidence="6 7">
    <name type="scientific">Thiobaca trueperi</name>
    <dbReference type="NCBI Taxonomy" id="127458"/>
    <lineage>
        <taxon>Bacteria</taxon>
        <taxon>Pseudomonadati</taxon>
        <taxon>Pseudomonadota</taxon>
        <taxon>Gammaproteobacteria</taxon>
        <taxon>Chromatiales</taxon>
        <taxon>Chromatiaceae</taxon>
        <taxon>Thiobaca</taxon>
    </lineage>
</organism>
<dbReference type="AlphaFoldDB" id="A0A4R3MXY2"/>
<evidence type="ECO:0000259" key="5">
    <source>
        <dbReference type="Pfam" id="PF01420"/>
    </source>
</evidence>
<dbReference type="OrthoDB" id="9798929at2"/>
<keyword evidence="4" id="KW-0175">Coiled coil</keyword>
<dbReference type="Proteomes" id="UP000295717">
    <property type="component" value="Unassembled WGS sequence"/>
</dbReference>
<dbReference type="SUPFAM" id="SSF116734">
    <property type="entry name" value="DNA methylase specificity domain"/>
    <property type="match status" value="2"/>
</dbReference>
<dbReference type="CDD" id="cd17253">
    <property type="entry name" value="RMtype1_S_Eco933I-TRD2-CR2_like"/>
    <property type="match status" value="1"/>
</dbReference>
<dbReference type="InterPro" id="IPR000055">
    <property type="entry name" value="Restrct_endonuc_typeI_TRD"/>
</dbReference>
<dbReference type="Pfam" id="PF01420">
    <property type="entry name" value="Methylase_S"/>
    <property type="match status" value="2"/>
</dbReference>
<dbReference type="InterPro" id="IPR044946">
    <property type="entry name" value="Restrct_endonuc_typeI_TRD_sf"/>
</dbReference>
<evidence type="ECO:0000256" key="2">
    <source>
        <dbReference type="ARBA" id="ARBA00022747"/>
    </source>
</evidence>
<proteinExistence type="inferred from homology"/>
<feature type="domain" description="Type I restriction modification DNA specificity" evidence="5">
    <location>
        <begin position="31"/>
        <end position="180"/>
    </location>
</feature>